<feature type="transmembrane region" description="Helical" evidence="8">
    <location>
        <begin position="252"/>
        <end position="274"/>
    </location>
</feature>
<dbReference type="PANTHER" id="PTHR36838">
    <property type="entry name" value="AUXIN EFFLUX CARRIER FAMILY PROTEIN"/>
    <property type="match status" value="1"/>
</dbReference>
<dbReference type="Pfam" id="PF03547">
    <property type="entry name" value="Mem_trans"/>
    <property type="match status" value="1"/>
</dbReference>
<keyword evidence="7 8" id="KW-0472">Membrane</keyword>
<keyword evidence="10" id="KW-1185">Reference proteome</keyword>
<dbReference type="AlphaFoldDB" id="H3ZI47"/>
<dbReference type="PATRIC" id="fig|1129374.4.peg.3026"/>
<feature type="transmembrane region" description="Helical" evidence="8">
    <location>
        <begin position="159"/>
        <end position="183"/>
    </location>
</feature>
<organism evidence="9 10">
    <name type="scientific">Alishewanella jeotgali KCTC 22429</name>
    <dbReference type="NCBI Taxonomy" id="1129374"/>
    <lineage>
        <taxon>Bacteria</taxon>
        <taxon>Pseudomonadati</taxon>
        <taxon>Pseudomonadota</taxon>
        <taxon>Gammaproteobacteria</taxon>
        <taxon>Alteromonadales</taxon>
        <taxon>Alteromonadaceae</taxon>
        <taxon>Alishewanella</taxon>
    </lineage>
</organism>
<dbReference type="PANTHER" id="PTHR36838:SF4">
    <property type="entry name" value="AUXIN EFFLUX CARRIER FAMILY PROTEIN"/>
    <property type="match status" value="1"/>
</dbReference>
<evidence type="ECO:0000256" key="3">
    <source>
        <dbReference type="ARBA" id="ARBA00022448"/>
    </source>
</evidence>
<keyword evidence="4" id="KW-1003">Cell membrane</keyword>
<evidence type="ECO:0000256" key="1">
    <source>
        <dbReference type="ARBA" id="ARBA00004651"/>
    </source>
</evidence>
<keyword evidence="3" id="KW-0813">Transport</keyword>
<dbReference type="eggNOG" id="COG0679">
    <property type="taxonomic scope" value="Bacteria"/>
</dbReference>
<feature type="transmembrane region" description="Helical" evidence="8">
    <location>
        <begin position="228"/>
        <end position="246"/>
    </location>
</feature>
<feature type="transmembrane region" description="Helical" evidence="8">
    <location>
        <begin position="281"/>
        <end position="304"/>
    </location>
</feature>
<comment type="caution">
    <text evidence="9">The sequence shown here is derived from an EMBL/GenBank/DDBJ whole genome shotgun (WGS) entry which is preliminary data.</text>
</comment>
<comment type="similarity">
    <text evidence="2">Belongs to the auxin efflux carrier (TC 2.A.69) family.</text>
</comment>
<dbReference type="InterPro" id="IPR038770">
    <property type="entry name" value="Na+/solute_symporter_sf"/>
</dbReference>
<feature type="transmembrane region" description="Helical" evidence="8">
    <location>
        <begin position="42"/>
        <end position="59"/>
    </location>
</feature>
<feature type="transmembrane region" description="Helical" evidence="8">
    <location>
        <begin position="66"/>
        <end position="87"/>
    </location>
</feature>
<dbReference type="GO" id="GO:0005886">
    <property type="term" value="C:plasma membrane"/>
    <property type="evidence" value="ECO:0007669"/>
    <property type="project" value="UniProtKB-SubCell"/>
</dbReference>
<proteinExistence type="inferred from homology"/>
<evidence type="ECO:0000256" key="4">
    <source>
        <dbReference type="ARBA" id="ARBA00022475"/>
    </source>
</evidence>
<dbReference type="STRING" id="1129374.AJE_15289"/>
<evidence type="ECO:0000256" key="2">
    <source>
        <dbReference type="ARBA" id="ARBA00010145"/>
    </source>
</evidence>
<dbReference type="RefSeq" id="WP_008951604.1">
    <property type="nucleotide sequence ID" value="NZ_AHTH01000049.1"/>
</dbReference>
<sequence length="309" mass="33088">MLWISEVGMVLLALLPDFLLLLGGTALRKVLPPAGWQALDTLNFYLLFPALIFISALGAPPASRDLMILAPGIWGIMLFACLLGWLVRAWGPARFLGFAALWQTAWRFNTALAMVMVQALPVEYRALMSIAIGLAVPVANILAVSALSRGQGMGLVKTLKLVVSNPFLLASLAGLLCSVLAVSLPEQLLLALQKLAQAALPLALLSIGAAMQWQALWRLDRFQLALNTIKLLLMPALMLLICYLAAVPAGPALVLVLFAALPTASAAHVLASVYGAERQPVATLIAQSTMLGCISLPLWLLLLFKIYPH</sequence>
<reference evidence="9 10" key="1">
    <citation type="journal article" date="2012" name="J. Bacteriol.">
        <title>Genome Sequence of Extracellular-Protease-Producing Alishewanella jeotgali Isolated from Traditional Korean Fermented Seafood.</title>
        <authorList>
            <person name="Jung J."/>
            <person name="Chun J."/>
            <person name="Park W."/>
        </authorList>
    </citation>
    <scope>NUCLEOTIDE SEQUENCE [LARGE SCALE GENOMIC DNA]</scope>
    <source>
        <strain evidence="9 10">KCTC 22429</strain>
    </source>
</reference>
<evidence type="ECO:0000256" key="6">
    <source>
        <dbReference type="ARBA" id="ARBA00022989"/>
    </source>
</evidence>
<evidence type="ECO:0000256" key="7">
    <source>
        <dbReference type="ARBA" id="ARBA00023136"/>
    </source>
</evidence>
<keyword evidence="6 8" id="KW-1133">Transmembrane helix</keyword>
<accession>H3ZI47</accession>
<dbReference type="GO" id="GO:0055085">
    <property type="term" value="P:transmembrane transport"/>
    <property type="evidence" value="ECO:0007669"/>
    <property type="project" value="InterPro"/>
</dbReference>
<comment type="subcellular location">
    <subcellularLocation>
        <location evidence="1">Cell membrane</location>
        <topology evidence="1">Multi-pass membrane protein</topology>
    </subcellularLocation>
</comment>
<evidence type="ECO:0000256" key="8">
    <source>
        <dbReference type="SAM" id="Phobius"/>
    </source>
</evidence>
<dbReference type="EMBL" id="AHTH01000049">
    <property type="protein sequence ID" value="EHR39689.1"/>
    <property type="molecule type" value="Genomic_DNA"/>
</dbReference>
<evidence type="ECO:0000256" key="5">
    <source>
        <dbReference type="ARBA" id="ARBA00022692"/>
    </source>
</evidence>
<evidence type="ECO:0000313" key="9">
    <source>
        <dbReference type="EMBL" id="EHR39689.1"/>
    </source>
</evidence>
<protein>
    <submittedName>
        <fullName evidence="9">Auxin efflux carrier family protein</fullName>
    </submittedName>
</protein>
<keyword evidence="5 8" id="KW-0812">Transmembrane</keyword>
<dbReference type="Proteomes" id="UP000012046">
    <property type="component" value="Unassembled WGS sequence"/>
</dbReference>
<dbReference type="InterPro" id="IPR004776">
    <property type="entry name" value="Mem_transp_PIN-like"/>
</dbReference>
<gene>
    <name evidence="9" type="ORF">AJE_15289</name>
</gene>
<feature type="transmembrane region" description="Helical" evidence="8">
    <location>
        <begin position="126"/>
        <end position="147"/>
    </location>
</feature>
<dbReference type="Gene3D" id="1.20.1530.20">
    <property type="match status" value="1"/>
</dbReference>
<evidence type="ECO:0000313" key="10">
    <source>
        <dbReference type="Proteomes" id="UP000012046"/>
    </source>
</evidence>
<name>H3ZI47_9ALTE</name>
<feature type="transmembrane region" description="Helical" evidence="8">
    <location>
        <begin position="195"/>
        <end position="216"/>
    </location>
</feature>